<evidence type="ECO:0000313" key="2">
    <source>
        <dbReference type="EMBL" id="SHO72265.1"/>
    </source>
</evidence>
<feature type="signal peptide" evidence="1">
    <location>
        <begin position="1"/>
        <end position="18"/>
    </location>
</feature>
<dbReference type="SUPFAM" id="SSF82185">
    <property type="entry name" value="Histone H3 K4-specific methyltransferase SET7/9 N-terminal domain"/>
    <property type="match status" value="1"/>
</dbReference>
<accession>A0A1M7ZTP1</accession>
<dbReference type="AlphaFoldDB" id="A0A1M7ZTP1"/>
<dbReference type="Gene3D" id="2.20.110.10">
    <property type="entry name" value="Histone H3 K4-specific methyltransferase SET7/9 N-terminal domain"/>
    <property type="match status" value="1"/>
</dbReference>
<dbReference type="Proteomes" id="UP000184611">
    <property type="component" value="Unassembled WGS sequence"/>
</dbReference>
<keyword evidence="1" id="KW-0732">Signal</keyword>
<keyword evidence="3" id="KW-1185">Reference proteome</keyword>
<protein>
    <recommendedName>
        <fullName evidence="4">MORN repeat variant</fullName>
    </recommendedName>
</protein>
<proteinExistence type="predicted"/>
<sequence>MKKVVIAVVLLVSSLSFAQEVKPKFQVVDQMIKATYYYENGQVKQEGYYLDGKLHGKWVAFNEDGTKQSIGEYNKGAKSGKWFFWSEDSLSEVDFSDSRIAEVKKWSKDVLVKN</sequence>
<evidence type="ECO:0000313" key="3">
    <source>
        <dbReference type="Proteomes" id="UP000184611"/>
    </source>
</evidence>
<organism evidence="2 3">
    <name type="scientific">Flavobacterium cucumis</name>
    <dbReference type="NCBI Taxonomy" id="416016"/>
    <lineage>
        <taxon>Bacteria</taxon>
        <taxon>Pseudomonadati</taxon>
        <taxon>Bacteroidota</taxon>
        <taxon>Flavobacteriia</taxon>
        <taxon>Flavobacteriales</taxon>
        <taxon>Flavobacteriaceae</taxon>
        <taxon>Flavobacterium</taxon>
    </lineage>
</organism>
<evidence type="ECO:0008006" key="4">
    <source>
        <dbReference type="Google" id="ProtNLM"/>
    </source>
</evidence>
<feature type="chain" id="PRO_5013065566" description="MORN repeat variant" evidence="1">
    <location>
        <begin position="19"/>
        <end position="114"/>
    </location>
</feature>
<dbReference type="EMBL" id="FRYK01000001">
    <property type="protein sequence ID" value="SHO72265.1"/>
    <property type="molecule type" value="Genomic_DNA"/>
</dbReference>
<dbReference type="STRING" id="416016.SAMN05443547_0593"/>
<gene>
    <name evidence="2" type="ORF">SAMN05443547_0593</name>
</gene>
<dbReference type="OrthoDB" id="1467310at2"/>
<evidence type="ECO:0000256" key="1">
    <source>
        <dbReference type="SAM" id="SignalP"/>
    </source>
</evidence>
<reference evidence="3" key="1">
    <citation type="submission" date="2016-12" db="EMBL/GenBank/DDBJ databases">
        <authorList>
            <person name="Varghese N."/>
            <person name="Submissions S."/>
        </authorList>
    </citation>
    <scope>NUCLEOTIDE SEQUENCE [LARGE SCALE GENOMIC DNA]</scope>
    <source>
        <strain evidence="3">DSM 18830</strain>
    </source>
</reference>
<name>A0A1M7ZTP1_9FLAO</name>
<dbReference type="RefSeq" id="WP_073581229.1">
    <property type="nucleotide sequence ID" value="NZ_CBCSEA010000001.1"/>
</dbReference>